<evidence type="ECO:0000313" key="4">
    <source>
        <dbReference type="Proteomes" id="UP000439903"/>
    </source>
</evidence>
<name>A0A8H4AUP7_GIGMA</name>
<dbReference type="AlphaFoldDB" id="A0A8H4AUP7"/>
<dbReference type="PROSITE" id="PS51253">
    <property type="entry name" value="HTH_CENPB"/>
    <property type="match status" value="1"/>
</dbReference>
<dbReference type="Gene3D" id="1.10.10.60">
    <property type="entry name" value="Homeodomain-like"/>
    <property type="match status" value="1"/>
</dbReference>
<dbReference type="Proteomes" id="UP000439903">
    <property type="component" value="Unassembled WGS sequence"/>
</dbReference>
<proteinExistence type="predicted"/>
<dbReference type="InterPro" id="IPR006600">
    <property type="entry name" value="HTH_CenpB_DNA-bd_dom"/>
</dbReference>
<dbReference type="OrthoDB" id="2406511at2759"/>
<evidence type="ECO:0000259" key="2">
    <source>
        <dbReference type="PROSITE" id="PS51253"/>
    </source>
</evidence>
<dbReference type="Pfam" id="PF03221">
    <property type="entry name" value="HTH_Tnp_Tc5"/>
    <property type="match status" value="1"/>
</dbReference>
<sequence>MGLEVYPFSIGCLIKNKDNIEDNLLAKRQKTVQYPNLENSLLEWILQSQEQIILSNAIVIKKAKSFAQLLNIQNSGIKFSHG</sequence>
<keyword evidence="1" id="KW-0238">DNA-binding</keyword>
<protein>
    <submittedName>
        <fullName evidence="3">CENP-b protein 1</fullName>
    </submittedName>
</protein>
<gene>
    <name evidence="3" type="ORF">F8M41_009978</name>
</gene>
<reference evidence="3 4" key="1">
    <citation type="journal article" date="2019" name="Environ. Microbiol.">
        <title>At the nexus of three kingdoms: the genome of the mycorrhizal fungus Gigaspora margarita provides insights into plant, endobacterial and fungal interactions.</title>
        <authorList>
            <person name="Venice F."/>
            <person name="Ghignone S."/>
            <person name="Salvioli di Fossalunga A."/>
            <person name="Amselem J."/>
            <person name="Novero M."/>
            <person name="Xianan X."/>
            <person name="Sedzielewska Toro K."/>
            <person name="Morin E."/>
            <person name="Lipzen A."/>
            <person name="Grigoriev I.V."/>
            <person name="Henrissat B."/>
            <person name="Martin F.M."/>
            <person name="Bonfante P."/>
        </authorList>
    </citation>
    <scope>NUCLEOTIDE SEQUENCE [LARGE SCALE GENOMIC DNA]</scope>
    <source>
        <strain evidence="3 4">BEG34</strain>
    </source>
</reference>
<evidence type="ECO:0000313" key="3">
    <source>
        <dbReference type="EMBL" id="KAF0534397.1"/>
    </source>
</evidence>
<dbReference type="GO" id="GO:0003677">
    <property type="term" value="F:DNA binding"/>
    <property type="evidence" value="ECO:0007669"/>
    <property type="project" value="UniProtKB-KW"/>
</dbReference>
<dbReference type="SUPFAM" id="SSF46689">
    <property type="entry name" value="Homeodomain-like"/>
    <property type="match status" value="1"/>
</dbReference>
<feature type="domain" description="HTH CENPB-type" evidence="2">
    <location>
        <begin position="25"/>
        <end position="82"/>
    </location>
</feature>
<dbReference type="InterPro" id="IPR009057">
    <property type="entry name" value="Homeodomain-like_sf"/>
</dbReference>
<evidence type="ECO:0000256" key="1">
    <source>
        <dbReference type="ARBA" id="ARBA00023125"/>
    </source>
</evidence>
<keyword evidence="4" id="KW-1185">Reference proteome</keyword>
<dbReference type="EMBL" id="WTPW01000211">
    <property type="protein sequence ID" value="KAF0534397.1"/>
    <property type="molecule type" value="Genomic_DNA"/>
</dbReference>
<accession>A0A8H4AUP7</accession>
<comment type="caution">
    <text evidence="3">The sequence shown here is derived from an EMBL/GenBank/DDBJ whole genome shotgun (WGS) entry which is preliminary data.</text>
</comment>
<organism evidence="3 4">
    <name type="scientific">Gigaspora margarita</name>
    <dbReference type="NCBI Taxonomy" id="4874"/>
    <lineage>
        <taxon>Eukaryota</taxon>
        <taxon>Fungi</taxon>
        <taxon>Fungi incertae sedis</taxon>
        <taxon>Mucoromycota</taxon>
        <taxon>Glomeromycotina</taxon>
        <taxon>Glomeromycetes</taxon>
        <taxon>Diversisporales</taxon>
        <taxon>Gigasporaceae</taxon>
        <taxon>Gigaspora</taxon>
    </lineage>
</organism>